<comment type="caution">
    <text evidence="2">The sequence shown here is derived from an EMBL/GenBank/DDBJ whole genome shotgun (WGS) entry which is preliminary data.</text>
</comment>
<dbReference type="Proteomes" id="UP000223596">
    <property type="component" value="Unassembled WGS sequence"/>
</dbReference>
<accession>A0AB36TKF0</accession>
<dbReference type="Gene3D" id="3.30.457.10">
    <property type="entry name" value="Copper amine oxidase-like, N-terminal domain"/>
    <property type="match status" value="1"/>
</dbReference>
<sequence length="113" mass="12313">MKVNDRPIVFDVAPIIGEGRTLVPLRHIFEALGAEVKWDASTRTVTGIKGSDKIILKIDSKEALVNGETKELDVPATIVNGRTLVPVRSISESLGAEVSWDDNSKTVIIKTNF</sequence>
<dbReference type="Pfam" id="PF07833">
    <property type="entry name" value="Cu_amine_oxidN1"/>
    <property type="match status" value="1"/>
</dbReference>
<dbReference type="SUPFAM" id="SSF55383">
    <property type="entry name" value="Copper amine oxidase, domain N"/>
    <property type="match status" value="1"/>
</dbReference>
<name>A0AB36TKF0_ACETH</name>
<proteinExistence type="predicted"/>
<dbReference type="AlphaFoldDB" id="A0AB36TKF0"/>
<evidence type="ECO:0000313" key="3">
    <source>
        <dbReference type="Proteomes" id="UP000223596"/>
    </source>
</evidence>
<dbReference type="InterPro" id="IPR036582">
    <property type="entry name" value="Mao_N_sf"/>
</dbReference>
<reference evidence="2 3" key="1">
    <citation type="submission" date="2017-09" db="EMBL/GenBank/DDBJ databases">
        <title>Evaluation of Pacific Biosciences Sequencing Technology to Finishing C. thermocellum Genome Sequences.</title>
        <authorList>
            <person name="Brown S."/>
        </authorList>
    </citation>
    <scope>NUCLEOTIDE SEQUENCE [LARGE SCALE GENOMIC DNA]</scope>
    <source>
        <strain evidence="2 3">AD2</strain>
    </source>
</reference>
<dbReference type="GeneID" id="35803231"/>
<protein>
    <submittedName>
        <fullName evidence="2">Copper amine oxidase-like protein</fullName>
    </submittedName>
</protein>
<gene>
    <name evidence="2" type="ORF">M972_112925</name>
</gene>
<evidence type="ECO:0000313" key="2">
    <source>
        <dbReference type="EMBL" id="PFH04101.1"/>
    </source>
</evidence>
<dbReference type="EMBL" id="PDBW01000001">
    <property type="protein sequence ID" value="PFH04101.1"/>
    <property type="molecule type" value="Genomic_DNA"/>
</dbReference>
<dbReference type="InterPro" id="IPR012854">
    <property type="entry name" value="Cu_amine_oxidase-like_N"/>
</dbReference>
<organism evidence="2 3">
    <name type="scientific">Acetivibrio thermocellus AD2</name>
    <dbReference type="NCBI Taxonomy" id="1138384"/>
    <lineage>
        <taxon>Bacteria</taxon>
        <taxon>Bacillati</taxon>
        <taxon>Bacillota</taxon>
        <taxon>Clostridia</taxon>
        <taxon>Eubacteriales</taxon>
        <taxon>Oscillospiraceae</taxon>
        <taxon>Acetivibrio</taxon>
    </lineage>
</organism>
<dbReference type="RefSeq" id="WP_003516880.1">
    <property type="nucleotide sequence ID" value="NZ_CP013828.1"/>
</dbReference>
<feature type="domain" description="Copper amine oxidase-like N-terminal" evidence="1">
    <location>
        <begin position="2"/>
        <end position="109"/>
    </location>
</feature>
<evidence type="ECO:0000259" key="1">
    <source>
        <dbReference type="Pfam" id="PF07833"/>
    </source>
</evidence>